<dbReference type="EMBL" id="FNRS01000001">
    <property type="protein sequence ID" value="SEC23903.1"/>
    <property type="molecule type" value="Genomic_DNA"/>
</dbReference>
<dbReference type="InterPro" id="IPR020904">
    <property type="entry name" value="Sc_DH/Rdtase_CS"/>
</dbReference>
<keyword evidence="2" id="KW-0560">Oxidoreductase</keyword>
<evidence type="ECO:0000256" key="1">
    <source>
        <dbReference type="ARBA" id="ARBA00006484"/>
    </source>
</evidence>
<evidence type="ECO:0000256" key="2">
    <source>
        <dbReference type="ARBA" id="ARBA00023002"/>
    </source>
</evidence>
<dbReference type="FunFam" id="3.40.50.720:FF:000084">
    <property type="entry name" value="Short-chain dehydrogenase reductase"/>
    <property type="match status" value="1"/>
</dbReference>
<dbReference type="Proteomes" id="UP000183155">
    <property type="component" value="Unassembled WGS sequence"/>
</dbReference>
<organism evidence="5 7">
    <name type="scientific">Pseudomonas taetrolens</name>
    <dbReference type="NCBI Taxonomy" id="47884"/>
    <lineage>
        <taxon>Bacteria</taxon>
        <taxon>Pseudomonadati</taxon>
        <taxon>Pseudomonadota</taxon>
        <taxon>Gammaproteobacteria</taxon>
        <taxon>Pseudomonadales</taxon>
        <taxon>Pseudomonadaceae</taxon>
        <taxon>Pseudomonas</taxon>
    </lineage>
</organism>
<dbReference type="Pfam" id="PF13561">
    <property type="entry name" value="adh_short_C2"/>
    <property type="match status" value="1"/>
</dbReference>
<comment type="caution">
    <text evidence="5">The sequence shown here is derived from an EMBL/GenBank/DDBJ whole genome shotgun (WGS) entry which is preliminary data.</text>
</comment>
<dbReference type="AlphaFoldDB" id="A0A0J6GLG8"/>
<dbReference type="InterPro" id="IPR002347">
    <property type="entry name" value="SDR_fam"/>
</dbReference>
<keyword evidence="8" id="KW-1185">Reference proteome</keyword>
<evidence type="ECO:0000256" key="3">
    <source>
        <dbReference type="ARBA" id="ARBA00023027"/>
    </source>
</evidence>
<dbReference type="PRINTS" id="PR00081">
    <property type="entry name" value="GDHRDH"/>
</dbReference>
<reference evidence="6 8" key="2">
    <citation type="submission" date="2016-10" db="EMBL/GenBank/DDBJ databases">
        <authorList>
            <person name="Varghese N."/>
            <person name="Submissions S."/>
        </authorList>
    </citation>
    <scope>NUCLEOTIDE SEQUENCE [LARGE SCALE GENOMIC DNA]</scope>
    <source>
        <strain evidence="6 8">BS3652</strain>
    </source>
</reference>
<comment type="similarity">
    <text evidence="1">Belongs to the short-chain dehydrogenases/reductases (SDR) family.</text>
</comment>
<dbReference type="PANTHER" id="PTHR24321:SF8">
    <property type="entry name" value="ESTRADIOL 17-BETA-DEHYDROGENASE 8-RELATED"/>
    <property type="match status" value="1"/>
</dbReference>
<name>A0A0J6GLG8_PSETA</name>
<gene>
    <name evidence="6" type="ORF">SAMN04490203_2049</name>
    <name evidence="5" type="ORF">TU78_09305</name>
</gene>
<protein>
    <submittedName>
        <fullName evidence="6">NAD(P)-dependent dehydrogenase, short-chain alcohol dehydrogenase family</fullName>
    </submittedName>
    <submittedName>
        <fullName evidence="5">Short-chain dehydrogenase</fullName>
    </submittedName>
</protein>
<dbReference type="InterPro" id="IPR057326">
    <property type="entry name" value="KR_dom"/>
</dbReference>
<dbReference type="RefSeq" id="WP_048380420.1">
    <property type="nucleotide sequence ID" value="NZ_FNRS01000001.1"/>
</dbReference>
<feature type="domain" description="Ketoreductase" evidence="4">
    <location>
        <begin position="13"/>
        <end position="189"/>
    </location>
</feature>
<evidence type="ECO:0000259" key="4">
    <source>
        <dbReference type="SMART" id="SM00822"/>
    </source>
</evidence>
<keyword evidence="3" id="KW-0520">NAD</keyword>
<dbReference type="SUPFAM" id="SSF51735">
    <property type="entry name" value="NAD(P)-binding Rossmann-fold domains"/>
    <property type="match status" value="1"/>
</dbReference>
<dbReference type="EMBL" id="JYLA01000003">
    <property type="protein sequence ID" value="KMM85526.1"/>
    <property type="molecule type" value="Genomic_DNA"/>
</dbReference>
<evidence type="ECO:0000313" key="7">
    <source>
        <dbReference type="Proteomes" id="UP000036395"/>
    </source>
</evidence>
<proteinExistence type="inferred from homology"/>
<evidence type="ECO:0000313" key="8">
    <source>
        <dbReference type="Proteomes" id="UP000183155"/>
    </source>
</evidence>
<dbReference type="PRINTS" id="PR00080">
    <property type="entry name" value="SDRFAMILY"/>
</dbReference>
<dbReference type="OrthoDB" id="9806974at2"/>
<dbReference type="InterPro" id="IPR036291">
    <property type="entry name" value="NAD(P)-bd_dom_sf"/>
</dbReference>
<dbReference type="Proteomes" id="UP000036395">
    <property type="component" value="Unassembled WGS sequence"/>
</dbReference>
<dbReference type="STRING" id="47884.SAMN04490203_2049"/>
<dbReference type="PATRIC" id="fig|47884.3.peg.2287"/>
<sequence length="288" mass="30882">MSEADIAASFTGQYFVVTGSTQGLGAAVAHTLARRGAAGLIICGRSRDKGADQVRQLQQLDCQAFFVEADMERVEDCRAVIDAARQHFGTLHGLVNCAGMSDRGTILDTSPELFDRLFAVNVRAPFFLIQEALKLMISQDVEGAIVNIQSITAHGGQSFLSAYAASKGALAILTRNVAFSTLRNRIRVNGLNIGWMDTPHEDQIQRQYHDAQDGWLATTEQAQPFGRLLKPEEVARSVAFLLSRESGMMTGTVIDLEQGVIGCGDGTAPRPDAALSLTGAEVSSGARP</sequence>
<dbReference type="NCBIfam" id="NF004847">
    <property type="entry name" value="PRK06198.1"/>
    <property type="match status" value="1"/>
</dbReference>
<dbReference type="PANTHER" id="PTHR24321">
    <property type="entry name" value="DEHYDROGENASES, SHORT CHAIN"/>
    <property type="match status" value="1"/>
</dbReference>
<evidence type="ECO:0000313" key="5">
    <source>
        <dbReference type="EMBL" id="KMM85526.1"/>
    </source>
</evidence>
<dbReference type="PROSITE" id="PS00061">
    <property type="entry name" value="ADH_SHORT"/>
    <property type="match status" value="1"/>
</dbReference>
<reference evidence="5 7" key="1">
    <citation type="submission" date="2015-02" db="EMBL/GenBank/DDBJ databases">
        <title>Pseudomonas helleri sp. nov. and Pseudomonas weihenstephanensis sp. nov., isolated from raw cows milk.</title>
        <authorList>
            <person name="von Neubeck M."/>
            <person name="Huptas C."/>
            <person name="Wenning M."/>
            <person name="Scherer S."/>
        </authorList>
    </citation>
    <scope>NUCLEOTIDE SEQUENCE [LARGE SCALE GENOMIC DNA]</scope>
    <source>
        <strain evidence="5 7">DSM 21104</strain>
    </source>
</reference>
<dbReference type="GO" id="GO:0016491">
    <property type="term" value="F:oxidoreductase activity"/>
    <property type="evidence" value="ECO:0007669"/>
    <property type="project" value="UniProtKB-KW"/>
</dbReference>
<dbReference type="Gene3D" id="3.40.50.720">
    <property type="entry name" value="NAD(P)-binding Rossmann-like Domain"/>
    <property type="match status" value="1"/>
</dbReference>
<dbReference type="SMART" id="SM00822">
    <property type="entry name" value="PKS_KR"/>
    <property type="match status" value="1"/>
</dbReference>
<accession>A0A0J6GLG8</accession>
<evidence type="ECO:0000313" key="6">
    <source>
        <dbReference type="EMBL" id="SEC23903.1"/>
    </source>
</evidence>
<dbReference type="CDD" id="cd05233">
    <property type="entry name" value="SDR_c"/>
    <property type="match status" value="1"/>
</dbReference>